<dbReference type="SUPFAM" id="SSF53955">
    <property type="entry name" value="Lysozyme-like"/>
    <property type="match status" value="1"/>
</dbReference>
<keyword evidence="5" id="KW-1185">Reference proteome</keyword>
<evidence type="ECO:0000259" key="3">
    <source>
        <dbReference type="Pfam" id="PF01464"/>
    </source>
</evidence>
<proteinExistence type="predicted"/>
<dbReference type="InterPro" id="IPR008258">
    <property type="entry name" value="Transglycosylase_SLT_dom_1"/>
</dbReference>
<accession>A0A285UFM7</accession>
<feature type="compositionally biased region" description="Acidic residues" evidence="1">
    <location>
        <begin position="136"/>
        <end position="179"/>
    </location>
</feature>
<name>A0A285UFM7_9BACL</name>
<dbReference type="Gene3D" id="1.10.530.10">
    <property type="match status" value="1"/>
</dbReference>
<organism evidence="4 5">
    <name type="scientific">Ureibacillus acetophenoni</name>
    <dbReference type="NCBI Taxonomy" id="614649"/>
    <lineage>
        <taxon>Bacteria</taxon>
        <taxon>Bacillati</taxon>
        <taxon>Bacillota</taxon>
        <taxon>Bacilli</taxon>
        <taxon>Bacillales</taxon>
        <taxon>Caryophanaceae</taxon>
        <taxon>Ureibacillus</taxon>
    </lineage>
</organism>
<dbReference type="RefSeq" id="WP_097149853.1">
    <property type="nucleotide sequence ID" value="NZ_OBQC01000008.1"/>
</dbReference>
<keyword evidence="2" id="KW-0812">Transmembrane</keyword>
<protein>
    <submittedName>
        <fullName evidence="4">Transglycosylase-like protein with SLT domain</fullName>
    </submittedName>
</protein>
<evidence type="ECO:0000313" key="5">
    <source>
        <dbReference type="Proteomes" id="UP000219252"/>
    </source>
</evidence>
<dbReference type="EMBL" id="OBQC01000008">
    <property type="protein sequence ID" value="SOC40639.1"/>
    <property type="molecule type" value="Genomic_DNA"/>
</dbReference>
<dbReference type="Proteomes" id="UP000219252">
    <property type="component" value="Unassembled WGS sequence"/>
</dbReference>
<keyword evidence="2" id="KW-1133">Transmembrane helix</keyword>
<dbReference type="OrthoDB" id="1864076at2"/>
<dbReference type="Pfam" id="PF01464">
    <property type="entry name" value="SLT"/>
    <property type="match status" value="1"/>
</dbReference>
<dbReference type="AlphaFoldDB" id="A0A285UFM7"/>
<reference evidence="5" key="1">
    <citation type="submission" date="2017-08" db="EMBL/GenBank/DDBJ databases">
        <authorList>
            <person name="Varghese N."/>
            <person name="Submissions S."/>
        </authorList>
    </citation>
    <scope>NUCLEOTIDE SEQUENCE [LARGE SCALE GENOMIC DNA]</scope>
    <source>
        <strain evidence="5">JC23</strain>
    </source>
</reference>
<dbReference type="InterPro" id="IPR023346">
    <property type="entry name" value="Lysozyme-like_dom_sf"/>
</dbReference>
<gene>
    <name evidence="4" type="ORF">SAMN05877842_10899</name>
</gene>
<feature type="domain" description="Transglycosylase SLT" evidence="3">
    <location>
        <begin position="228"/>
        <end position="333"/>
    </location>
</feature>
<dbReference type="CDD" id="cd00254">
    <property type="entry name" value="LT-like"/>
    <property type="match status" value="1"/>
</dbReference>
<evidence type="ECO:0000256" key="1">
    <source>
        <dbReference type="SAM" id="MobiDB-lite"/>
    </source>
</evidence>
<evidence type="ECO:0000313" key="4">
    <source>
        <dbReference type="EMBL" id="SOC40639.1"/>
    </source>
</evidence>
<feature type="region of interest" description="Disordered" evidence="1">
    <location>
        <begin position="136"/>
        <end position="187"/>
    </location>
</feature>
<sequence>MNNEKSNLIKLICIRLTHIGIIISFVLVTYFVIDGQLQESESSSKNELHEVTKQHFEPRQTTAAILNNLTPKMSTIEYLENNSVFKPSSILQLPDSLTLTENISEQLVDEQTKDKSAFALLQNNPALGKSSIEETIAETEENEAQEEQAEGEIESDNPILEENEDSTPEISEEDSDVDESPATPIENDPALDITIITQQQQPQNTFPYSEKLPLPYEHQEYLYNLCVQYGLDYEKTLAVMEHESKFNPNAIGATSDFGYFQINSINHQWLSDKLGTANAPLDPYVNMQWGTFFLADLYEYWEGQGLTGDALDEAVLSSYNKGKTGFRRTGKATNYIAKVKESYALIQNEYIN</sequence>
<evidence type="ECO:0000256" key="2">
    <source>
        <dbReference type="SAM" id="Phobius"/>
    </source>
</evidence>
<keyword evidence="2" id="KW-0472">Membrane</keyword>
<feature type="transmembrane region" description="Helical" evidence="2">
    <location>
        <begin position="12"/>
        <end position="33"/>
    </location>
</feature>